<evidence type="ECO:0000313" key="1">
    <source>
        <dbReference type="EMBL" id="TEB24356.1"/>
    </source>
</evidence>
<comment type="caution">
    <text evidence="1">The sequence shown here is derived from an EMBL/GenBank/DDBJ whole genome shotgun (WGS) entry which is preliminary data.</text>
</comment>
<reference evidence="1 2" key="1">
    <citation type="journal article" date="2019" name="Nat. Ecol. Evol.">
        <title>Megaphylogeny resolves global patterns of mushroom evolution.</title>
        <authorList>
            <person name="Varga T."/>
            <person name="Krizsan K."/>
            <person name="Foldi C."/>
            <person name="Dima B."/>
            <person name="Sanchez-Garcia M."/>
            <person name="Sanchez-Ramirez S."/>
            <person name="Szollosi G.J."/>
            <person name="Szarkandi J.G."/>
            <person name="Papp V."/>
            <person name="Albert L."/>
            <person name="Andreopoulos W."/>
            <person name="Angelini C."/>
            <person name="Antonin V."/>
            <person name="Barry K.W."/>
            <person name="Bougher N.L."/>
            <person name="Buchanan P."/>
            <person name="Buyck B."/>
            <person name="Bense V."/>
            <person name="Catcheside P."/>
            <person name="Chovatia M."/>
            <person name="Cooper J."/>
            <person name="Damon W."/>
            <person name="Desjardin D."/>
            <person name="Finy P."/>
            <person name="Geml J."/>
            <person name="Haridas S."/>
            <person name="Hughes K."/>
            <person name="Justo A."/>
            <person name="Karasinski D."/>
            <person name="Kautmanova I."/>
            <person name="Kiss B."/>
            <person name="Kocsube S."/>
            <person name="Kotiranta H."/>
            <person name="LaButti K.M."/>
            <person name="Lechner B.E."/>
            <person name="Liimatainen K."/>
            <person name="Lipzen A."/>
            <person name="Lukacs Z."/>
            <person name="Mihaltcheva S."/>
            <person name="Morgado L.N."/>
            <person name="Niskanen T."/>
            <person name="Noordeloos M.E."/>
            <person name="Ohm R.A."/>
            <person name="Ortiz-Santana B."/>
            <person name="Ovrebo C."/>
            <person name="Racz N."/>
            <person name="Riley R."/>
            <person name="Savchenko A."/>
            <person name="Shiryaev A."/>
            <person name="Soop K."/>
            <person name="Spirin V."/>
            <person name="Szebenyi C."/>
            <person name="Tomsovsky M."/>
            <person name="Tulloss R.E."/>
            <person name="Uehling J."/>
            <person name="Grigoriev I.V."/>
            <person name="Vagvolgyi C."/>
            <person name="Papp T."/>
            <person name="Martin F.M."/>
            <person name="Miettinen O."/>
            <person name="Hibbett D.S."/>
            <person name="Nagy L.G."/>
        </authorList>
    </citation>
    <scope>NUCLEOTIDE SEQUENCE [LARGE SCALE GENOMIC DNA]</scope>
    <source>
        <strain evidence="1 2">FP101781</strain>
    </source>
</reference>
<proteinExistence type="predicted"/>
<accession>A0A4Y7SR69</accession>
<dbReference type="AlphaFoldDB" id="A0A4Y7SR69"/>
<evidence type="ECO:0000313" key="2">
    <source>
        <dbReference type="Proteomes" id="UP000298030"/>
    </source>
</evidence>
<name>A0A4Y7SR69_COPMI</name>
<gene>
    <name evidence="1" type="ORF">FA13DRAFT_1714676</name>
</gene>
<dbReference type="OrthoDB" id="3007408at2759"/>
<sequence length="552" mass="61231">MPPEVLASIFALTIEMRFHPSALDSLMTFAIRDLLNITHTSSRFRDIAVYEPKLWTMVPVISSAVHEDLFEAMLIRSVPLPFCLSFTEDATLPSEDDTKSWMLAMDHARRLGYLNIEVADGFDGVRAKAILRRQFPALQGCIVRFRGLRNVRLDSLTKPIFNGYAPRLRTLDLTNCFTSPGRRCMPNISCVAIRNFSSIPPSFSIDDPSRWRVHFKRLRTLVVWDCFPGSDLPGHHPQKVEFPLLENLDITGPIGLCQRISDSFSYPDECRRTITVLLPQQARLTDAKAGVLAAVAFLPRGEVFEECIIHLDGCLPSVRLGGPRCCAVVLRFRLRQVKVTLGTAMNLFCRAMASFTLPLSISPTLDSFSVLSLRVWDTLASSLASRIDGVTSLRIAAPSDDPSEPVYLLPLLAKMPKVSVLTIESPTLLATDSFLYLSVHHESLLELKKVIVRLEDVGWQEAMMSALANFLQCKLDRGSPIRELVFTVSPQLAQSLGHASADTCQSRSEESNAFEGESLAIISKYLSFRDPFPVGRSGGGSGLALRHRAPAT</sequence>
<keyword evidence="2" id="KW-1185">Reference proteome</keyword>
<organism evidence="1 2">
    <name type="scientific">Coprinellus micaceus</name>
    <name type="common">Glistening ink-cap mushroom</name>
    <name type="synonym">Coprinus micaceus</name>
    <dbReference type="NCBI Taxonomy" id="71717"/>
    <lineage>
        <taxon>Eukaryota</taxon>
        <taxon>Fungi</taxon>
        <taxon>Dikarya</taxon>
        <taxon>Basidiomycota</taxon>
        <taxon>Agaricomycotina</taxon>
        <taxon>Agaricomycetes</taxon>
        <taxon>Agaricomycetidae</taxon>
        <taxon>Agaricales</taxon>
        <taxon>Agaricineae</taxon>
        <taxon>Psathyrellaceae</taxon>
        <taxon>Coprinellus</taxon>
    </lineage>
</organism>
<dbReference type="Proteomes" id="UP000298030">
    <property type="component" value="Unassembled WGS sequence"/>
</dbReference>
<dbReference type="EMBL" id="QPFP01000067">
    <property type="protein sequence ID" value="TEB24356.1"/>
    <property type="molecule type" value="Genomic_DNA"/>
</dbReference>
<protein>
    <submittedName>
        <fullName evidence="1">Uncharacterized protein</fullName>
    </submittedName>
</protein>
<dbReference type="STRING" id="71717.A0A4Y7SR69"/>